<comment type="caution">
    <text evidence="1">The sequence shown here is derived from an EMBL/GenBank/DDBJ whole genome shotgun (WGS) entry which is preliminary data.</text>
</comment>
<reference evidence="2" key="1">
    <citation type="journal article" date="2019" name="Int. J. Syst. Evol. Microbiol.">
        <title>The Global Catalogue of Microorganisms (GCM) 10K type strain sequencing project: providing services to taxonomists for standard genome sequencing and annotation.</title>
        <authorList>
            <consortium name="The Broad Institute Genomics Platform"/>
            <consortium name="The Broad Institute Genome Sequencing Center for Infectious Disease"/>
            <person name="Wu L."/>
            <person name="Ma J."/>
        </authorList>
    </citation>
    <scope>NUCLEOTIDE SEQUENCE [LARGE SCALE GENOMIC DNA]</scope>
    <source>
        <strain evidence="2">JCM 18127</strain>
    </source>
</reference>
<gene>
    <name evidence="1" type="ORF">GCM10023226_16630</name>
</gene>
<keyword evidence="2" id="KW-1185">Reference proteome</keyword>
<organism evidence="1 2">
    <name type="scientific">Nocardioides nanhaiensis</name>
    <dbReference type="NCBI Taxonomy" id="1476871"/>
    <lineage>
        <taxon>Bacteria</taxon>
        <taxon>Bacillati</taxon>
        <taxon>Actinomycetota</taxon>
        <taxon>Actinomycetes</taxon>
        <taxon>Propionibacteriales</taxon>
        <taxon>Nocardioidaceae</taxon>
        <taxon>Nocardioides</taxon>
    </lineage>
</organism>
<accession>A0ABP8W4D5</accession>
<protein>
    <submittedName>
        <fullName evidence="1">Uncharacterized protein</fullName>
    </submittedName>
</protein>
<dbReference type="EMBL" id="BAABIM010000002">
    <property type="protein sequence ID" value="GAA4680110.1"/>
    <property type="molecule type" value="Genomic_DNA"/>
</dbReference>
<sequence length="70" mass="7884">MTQPEGRRYVVHICPDCNHRHFDHATNPSAKDSCSYTWCPCRMTVAEVMDAAPPQERVATPVRPLMGSRA</sequence>
<dbReference type="RefSeq" id="WP_345264646.1">
    <property type="nucleotide sequence ID" value="NZ_BAABIM010000002.1"/>
</dbReference>
<evidence type="ECO:0000313" key="1">
    <source>
        <dbReference type="EMBL" id="GAA4680110.1"/>
    </source>
</evidence>
<proteinExistence type="predicted"/>
<name>A0ABP8W4D5_9ACTN</name>
<evidence type="ECO:0000313" key="2">
    <source>
        <dbReference type="Proteomes" id="UP001500621"/>
    </source>
</evidence>
<dbReference type="Proteomes" id="UP001500621">
    <property type="component" value="Unassembled WGS sequence"/>
</dbReference>